<protein>
    <submittedName>
        <fullName evidence="4">TetR/AcrR family transcriptional regulator</fullName>
    </submittedName>
</protein>
<evidence type="ECO:0000256" key="1">
    <source>
        <dbReference type="ARBA" id="ARBA00023125"/>
    </source>
</evidence>
<feature type="domain" description="HTH tetR-type" evidence="3">
    <location>
        <begin position="6"/>
        <end position="66"/>
    </location>
</feature>
<dbReference type="InterPro" id="IPR050624">
    <property type="entry name" value="HTH-type_Tx_Regulator"/>
</dbReference>
<dbReference type="SUPFAM" id="SSF46689">
    <property type="entry name" value="Homeodomain-like"/>
    <property type="match status" value="1"/>
</dbReference>
<dbReference type="GO" id="GO:0003677">
    <property type="term" value="F:DNA binding"/>
    <property type="evidence" value="ECO:0007669"/>
    <property type="project" value="UniProtKB-UniRule"/>
</dbReference>
<organism evidence="4 5">
    <name type="scientific">Candidatus Blautia gallistercoris</name>
    <dbReference type="NCBI Taxonomy" id="2838490"/>
    <lineage>
        <taxon>Bacteria</taxon>
        <taxon>Bacillati</taxon>
        <taxon>Bacillota</taxon>
        <taxon>Clostridia</taxon>
        <taxon>Lachnospirales</taxon>
        <taxon>Lachnospiraceae</taxon>
        <taxon>Blautia</taxon>
    </lineage>
</organism>
<evidence type="ECO:0000313" key="4">
    <source>
        <dbReference type="EMBL" id="HIX58960.1"/>
    </source>
</evidence>
<dbReference type="AlphaFoldDB" id="A0A9D2B2P4"/>
<sequence length="178" mass="20803">MDLRVEKTKRSIINAFLELRAKKPLEKITVKELCEHAWIHKSTFYSHYTDIYDLSEQLETETVNSIIQTLPHPETIFENPAEFTEALFLAYRSQDTLSQILFSGSRRGQLIAKTKAQLRDLVFRTYPEYEQDPIRNIVLSYAIYGSYYAYTENRHYGEDMVISALGQLTQAVTWTFSE</sequence>
<dbReference type="PANTHER" id="PTHR43479:SF7">
    <property type="entry name" value="TETR-FAMILY TRANSCRIPTIONAL REGULATOR"/>
    <property type="match status" value="1"/>
</dbReference>
<reference evidence="4" key="1">
    <citation type="journal article" date="2021" name="PeerJ">
        <title>Extensive microbial diversity within the chicken gut microbiome revealed by metagenomics and culture.</title>
        <authorList>
            <person name="Gilroy R."/>
            <person name="Ravi A."/>
            <person name="Getino M."/>
            <person name="Pursley I."/>
            <person name="Horton D.L."/>
            <person name="Alikhan N.F."/>
            <person name="Baker D."/>
            <person name="Gharbi K."/>
            <person name="Hall N."/>
            <person name="Watson M."/>
            <person name="Adriaenssens E.M."/>
            <person name="Foster-Nyarko E."/>
            <person name="Jarju S."/>
            <person name="Secka A."/>
            <person name="Antonio M."/>
            <person name="Oren A."/>
            <person name="Chaudhuri R.R."/>
            <person name="La Ragione R."/>
            <person name="Hildebrand F."/>
            <person name="Pallen M.J."/>
        </authorList>
    </citation>
    <scope>NUCLEOTIDE SEQUENCE</scope>
    <source>
        <strain evidence="4">ChiSjej1B19-8411</strain>
    </source>
</reference>
<feature type="DNA-binding region" description="H-T-H motif" evidence="2">
    <location>
        <begin position="29"/>
        <end position="48"/>
    </location>
</feature>
<dbReference type="PANTHER" id="PTHR43479">
    <property type="entry name" value="ACREF/ENVCD OPERON REPRESSOR-RELATED"/>
    <property type="match status" value="1"/>
</dbReference>
<dbReference type="EMBL" id="DXEX01000103">
    <property type="protein sequence ID" value="HIX58960.1"/>
    <property type="molecule type" value="Genomic_DNA"/>
</dbReference>
<dbReference type="InterPro" id="IPR001647">
    <property type="entry name" value="HTH_TetR"/>
</dbReference>
<accession>A0A9D2B2P4</accession>
<evidence type="ECO:0000259" key="3">
    <source>
        <dbReference type="PROSITE" id="PS50977"/>
    </source>
</evidence>
<dbReference type="PROSITE" id="PS50977">
    <property type="entry name" value="HTH_TETR_2"/>
    <property type="match status" value="1"/>
</dbReference>
<dbReference type="Proteomes" id="UP000886817">
    <property type="component" value="Unassembled WGS sequence"/>
</dbReference>
<dbReference type="Gene3D" id="1.10.357.10">
    <property type="entry name" value="Tetracycline Repressor, domain 2"/>
    <property type="match status" value="1"/>
</dbReference>
<evidence type="ECO:0000256" key="2">
    <source>
        <dbReference type="PROSITE-ProRule" id="PRU00335"/>
    </source>
</evidence>
<dbReference type="InterPro" id="IPR009057">
    <property type="entry name" value="Homeodomain-like_sf"/>
</dbReference>
<reference evidence="4" key="2">
    <citation type="submission" date="2021-04" db="EMBL/GenBank/DDBJ databases">
        <authorList>
            <person name="Gilroy R."/>
        </authorList>
    </citation>
    <scope>NUCLEOTIDE SEQUENCE</scope>
    <source>
        <strain evidence="4">ChiSjej1B19-8411</strain>
    </source>
</reference>
<evidence type="ECO:0000313" key="5">
    <source>
        <dbReference type="Proteomes" id="UP000886817"/>
    </source>
</evidence>
<comment type="caution">
    <text evidence="4">The sequence shown here is derived from an EMBL/GenBank/DDBJ whole genome shotgun (WGS) entry which is preliminary data.</text>
</comment>
<name>A0A9D2B2P4_9FIRM</name>
<proteinExistence type="predicted"/>
<keyword evidence="1 2" id="KW-0238">DNA-binding</keyword>
<gene>
    <name evidence="4" type="ORF">IAA45_04495</name>
</gene>